<proteinExistence type="predicted"/>
<dbReference type="EMBL" id="OU896711">
    <property type="protein sequence ID" value="CAG9822090.1"/>
    <property type="molecule type" value="Genomic_DNA"/>
</dbReference>
<dbReference type="OrthoDB" id="6816023at2759"/>
<name>A0A9N9SHH4_PHACE</name>
<evidence type="ECO:0000256" key="1">
    <source>
        <dbReference type="SAM" id="MobiDB-lite"/>
    </source>
</evidence>
<keyword evidence="3" id="KW-1185">Reference proteome</keyword>
<feature type="compositionally biased region" description="Polar residues" evidence="1">
    <location>
        <begin position="47"/>
        <end position="57"/>
    </location>
</feature>
<feature type="region of interest" description="Disordered" evidence="1">
    <location>
        <begin position="42"/>
        <end position="88"/>
    </location>
</feature>
<accession>A0A9N9SHH4</accession>
<dbReference type="AlphaFoldDB" id="A0A9N9SHH4"/>
<evidence type="ECO:0000313" key="2">
    <source>
        <dbReference type="EMBL" id="CAG9822090.1"/>
    </source>
</evidence>
<protein>
    <submittedName>
        <fullName evidence="2">Uncharacterized protein</fullName>
    </submittedName>
</protein>
<evidence type="ECO:0000313" key="3">
    <source>
        <dbReference type="Proteomes" id="UP001153737"/>
    </source>
</evidence>
<dbReference type="Proteomes" id="UP001153737">
    <property type="component" value="Chromosome 5"/>
</dbReference>
<organism evidence="2 3">
    <name type="scientific">Phaedon cochleariae</name>
    <name type="common">Mustard beetle</name>
    <dbReference type="NCBI Taxonomy" id="80249"/>
    <lineage>
        <taxon>Eukaryota</taxon>
        <taxon>Metazoa</taxon>
        <taxon>Ecdysozoa</taxon>
        <taxon>Arthropoda</taxon>
        <taxon>Hexapoda</taxon>
        <taxon>Insecta</taxon>
        <taxon>Pterygota</taxon>
        <taxon>Neoptera</taxon>
        <taxon>Endopterygota</taxon>
        <taxon>Coleoptera</taxon>
        <taxon>Polyphaga</taxon>
        <taxon>Cucujiformia</taxon>
        <taxon>Chrysomeloidea</taxon>
        <taxon>Chrysomelidae</taxon>
        <taxon>Chrysomelinae</taxon>
        <taxon>Chrysomelini</taxon>
        <taxon>Phaedon</taxon>
    </lineage>
</organism>
<feature type="compositionally biased region" description="Basic residues" evidence="1">
    <location>
        <begin position="77"/>
        <end position="88"/>
    </location>
</feature>
<reference evidence="2" key="2">
    <citation type="submission" date="2022-10" db="EMBL/GenBank/DDBJ databases">
        <authorList>
            <consortium name="ENA_rothamsted_submissions"/>
            <consortium name="culmorum"/>
            <person name="King R."/>
        </authorList>
    </citation>
    <scope>NUCLEOTIDE SEQUENCE</scope>
</reference>
<sequence>MRLKFSNLQKQYLQYIKHVKSTGESQKDPPLFFDLMHGILGEKDKSNPTNLQDSLQDVSKDDEIDCKDESQGAPDKVRKKLSGKKHER</sequence>
<reference evidence="2" key="1">
    <citation type="submission" date="2022-01" db="EMBL/GenBank/DDBJ databases">
        <authorList>
            <person name="King R."/>
        </authorList>
    </citation>
    <scope>NUCLEOTIDE SEQUENCE</scope>
</reference>
<gene>
    <name evidence="2" type="ORF">PHAECO_LOCUS8957</name>
</gene>